<name>A0A3L9XVV3_9RHOB</name>
<dbReference type="SUPFAM" id="SSF103481">
    <property type="entry name" value="Multidrug resistance efflux transporter EmrE"/>
    <property type="match status" value="2"/>
</dbReference>
<dbReference type="InterPro" id="IPR050638">
    <property type="entry name" value="AA-Vitamin_Transporters"/>
</dbReference>
<evidence type="ECO:0000256" key="3">
    <source>
        <dbReference type="ARBA" id="ARBA00022989"/>
    </source>
</evidence>
<evidence type="ECO:0000313" key="8">
    <source>
        <dbReference type="Proteomes" id="UP000281343"/>
    </source>
</evidence>
<feature type="domain" description="EamA" evidence="6">
    <location>
        <begin position="20"/>
        <end position="140"/>
    </location>
</feature>
<feature type="transmembrane region" description="Helical" evidence="5">
    <location>
        <begin position="125"/>
        <end position="145"/>
    </location>
</feature>
<dbReference type="InterPro" id="IPR037185">
    <property type="entry name" value="EmrE-like"/>
</dbReference>
<dbReference type="Pfam" id="PF00892">
    <property type="entry name" value="EamA"/>
    <property type="match status" value="2"/>
</dbReference>
<feature type="transmembrane region" description="Helical" evidence="5">
    <location>
        <begin position="151"/>
        <end position="170"/>
    </location>
</feature>
<dbReference type="PANTHER" id="PTHR32322">
    <property type="entry name" value="INNER MEMBRANE TRANSPORTER"/>
    <property type="match status" value="1"/>
</dbReference>
<comment type="caution">
    <text evidence="7">The sequence shown here is derived from an EMBL/GenBank/DDBJ whole genome shotgun (WGS) entry which is preliminary data.</text>
</comment>
<dbReference type="GO" id="GO:0016020">
    <property type="term" value="C:membrane"/>
    <property type="evidence" value="ECO:0007669"/>
    <property type="project" value="UniProtKB-SubCell"/>
</dbReference>
<dbReference type="PANTHER" id="PTHR32322:SF9">
    <property type="entry name" value="AMINO-ACID METABOLITE EFFLUX PUMP-RELATED"/>
    <property type="match status" value="1"/>
</dbReference>
<keyword evidence="4 5" id="KW-0472">Membrane</keyword>
<feature type="transmembrane region" description="Helical" evidence="5">
    <location>
        <begin position="182"/>
        <end position="200"/>
    </location>
</feature>
<feature type="transmembrane region" description="Helical" evidence="5">
    <location>
        <begin position="220"/>
        <end position="240"/>
    </location>
</feature>
<evidence type="ECO:0000313" key="7">
    <source>
        <dbReference type="EMBL" id="RMA40741.1"/>
    </source>
</evidence>
<dbReference type="Proteomes" id="UP000281343">
    <property type="component" value="Unassembled WGS sequence"/>
</dbReference>
<feature type="transmembrane region" description="Helical" evidence="5">
    <location>
        <begin position="68"/>
        <end position="90"/>
    </location>
</feature>
<evidence type="ECO:0000256" key="1">
    <source>
        <dbReference type="ARBA" id="ARBA00004141"/>
    </source>
</evidence>
<feature type="transmembrane region" description="Helical" evidence="5">
    <location>
        <begin position="17"/>
        <end position="38"/>
    </location>
</feature>
<dbReference type="EMBL" id="RCNT01000012">
    <property type="protein sequence ID" value="RMA40741.1"/>
    <property type="molecule type" value="Genomic_DNA"/>
</dbReference>
<feature type="transmembrane region" description="Helical" evidence="5">
    <location>
        <begin position="273"/>
        <end position="291"/>
    </location>
</feature>
<keyword evidence="3 5" id="KW-1133">Transmembrane helix</keyword>
<dbReference type="OrthoDB" id="7158585at2"/>
<keyword evidence="8" id="KW-1185">Reference proteome</keyword>
<protein>
    <recommendedName>
        <fullName evidence="6">EamA domain-containing protein</fullName>
    </recommendedName>
</protein>
<sequence>MAAVSERTSACMNGRDLAIVAIVIIAWGSNFTAMKLALDELPPFLFVGLRFLILLPLLAILPRPPVPWWKILAVGTLINMGQFAFLFAAMRADVTAGLASLLLQAQAPLTILLSALFLGERVHGIQILGISVAVAGLVIFGVGAGGNLTRVGLGLILCGALCWAGGNLVLKGLRGVSMLPLFIWASLVPPVPMLALSLTVEGPEPVATIAALSMQGWVAVVYVALISTVLGYSLWGALLARHKAADVTPFALLIPVVGIATAALVLGERLTPLEVTGAVVIMAGLALSVLGPRLRPV</sequence>
<organism evidence="7 8">
    <name type="scientific">Rhodophyticola porphyridii</name>
    <dbReference type="NCBI Taxonomy" id="1852017"/>
    <lineage>
        <taxon>Bacteria</taxon>
        <taxon>Pseudomonadati</taxon>
        <taxon>Pseudomonadota</taxon>
        <taxon>Alphaproteobacteria</taxon>
        <taxon>Rhodobacterales</taxon>
        <taxon>Roseobacteraceae</taxon>
        <taxon>Rhodophyticola</taxon>
    </lineage>
</organism>
<feature type="domain" description="EamA" evidence="6">
    <location>
        <begin position="152"/>
        <end position="289"/>
    </location>
</feature>
<keyword evidence="2 5" id="KW-0812">Transmembrane</keyword>
<evidence type="ECO:0000259" key="6">
    <source>
        <dbReference type="Pfam" id="PF00892"/>
    </source>
</evidence>
<reference evidence="7 8" key="1">
    <citation type="submission" date="2018-10" db="EMBL/GenBank/DDBJ databases">
        <authorList>
            <person name="Jung H.S."/>
            <person name="Jeon C.O."/>
        </authorList>
    </citation>
    <scope>NUCLEOTIDE SEQUENCE [LARGE SCALE GENOMIC DNA]</scope>
    <source>
        <strain evidence="7 8">MA-7-27</strain>
    </source>
</reference>
<feature type="transmembrane region" description="Helical" evidence="5">
    <location>
        <begin position="96"/>
        <end position="118"/>
    </location>
</feature>
<accession>A0A3L9XVV3</accession>
<proteinExistence type="predicted"/>
<evidence type="ECO:0000256" key="4">
    <source>
        <dbReference type="ARBA" id="ARBA00023136"/>
    </source>
</evidence>
<evidence type="ECO:0000256" key="5">
    <source>
        <dbReference type="SAM" id="Phobius"/>
    </source>
</evidence>
<comment type="subcellular location">
    <subcellularLocation>
        <location evidence="1">Membrane</location>
        <topology evidence="1">Multi-pass membrane protein</topology>
    </subcellularLocation>
</comment>
<dbReference type="RefSeq" id="WP_121899534.1">
    <property type="nucleotide sequence ID" value="NZ_RCNT01000012.1"/>
</dbReference>
<evidence type="ECO:0000256" key="2">
    <source>
        <dbReference type="ARBA" id="ARBA00022692"/>
    </source>
</evidence>
<dbReference type="AlphaFoldDB" id="A0A3L9XVV3"/>
<feature type="transmembrane region" description="Helical" evidence="5">
    <location>
        <begin position="247"/>
        <end position="267"/>
    </location>
</feature>
<dbReference type="InterPro" id="IPR000620">
    <property type="entry name" value="EamA_dom"/>
</dbReference>
<feature type="transmembrane region" description="Helical" evidence="5">
    <location>
        <begin position="44"/>
        <end position="61"/>
    </location>
</feature>
<gene>
    <name evidence="7" type="ORF">D9R08_18100</name>
</gene>